<dbReference type="PhylomeDB" id="B4L7V9"/>
<evidence type="ECO:0000256" key="1">
    <source>
        <dbReference type="ARBA" id="ARBA00022884"/>
    </source>
</evidence>
<keyword evidence="1" id="KW-0694">RNA-binding</keyword>
<protein>
    <recommendedName>
        <fullName evidence="3">PNO1 second type I KH domain-containing protein</fullName>
    </recommendedName>
</protein>
<dbReference type="GO" id="GO:0003723">
    <property type="term" value="F:RNA binding"/>
    <property type="evidence" value="ECO:0007669"/>
    <property type="project" value="UniProtKB-KW"/>
</dbReference>
<dbReference type="HOGENOM" id="CLU_064992_2_0_1"/>
<evidence type="ECO:0000313" key="4">
    <source>
        <dbReference type="EMBL" id="EDW05534.1"/>
    </source>
</evidence>
<evidence type="ECO:0000313" key="5">
    <source>
        <dbReference type="Proteomes" id="UP000009192"/>
    </source>
</evidence>
<reference evidence="4 5" key="1">
    <citation type="journal article" date="2007" name="Nature">
        <title>Evolution of genes and genomes on the Drosophila phylogeny.</title>
        <authorList>
            <consortium name="Drosophila 12 Genomes Consortium"/>
            <person name="Clark A.G."/>
            <person name="Eisen M.B."/>
            <person name="Smith D.R."/>
            <person name="Bergman C.M."/>
            <person name="Oliver B."/>
            <person name="Markow T.A."/>
            <person name="Kaufman T.C."/>
            <person name="Kellis M."/>
            <person name="Gelbart W."/>
            <person name="Iyer V.N."/>
            <person name="Pollard D.A."/>
            <person name="Sackton T.B."/>
            <person name="Larracuente A.M."/>
            <person name="Singh N.D."/>
            <person name="Abad J.P."/>
            <person name="Abt D.N."/>
            <person name="Adryan B."/>
            <person name="Aguade M."/>
            <person name="Akashi H."/>
            <person name="Anderson W.W."/>
            <person name="Aquadro C.F."/>
            <person name="Ardell D.H."/>
            <person name="Arguello R."/>
            <person name="Artieri C.G."/>
            <person name="Barbash D.A."/>
            <person name="Barker D."/>
            <person name="Barsanti P."/>
            <person name="Batterham P."/>
            <person name="Batzoglou S."/>
            <person name="Begun D."/>
            <person name="Bhutkar A."/>
            <person name="Blanco E."/>
            <person name="Bosak S.A."/>
            <person name="Bradley R.K."/>
            <person name="Brand A.D."/>
            <person name="Brent M.R."/>
            <person name="Brooks A.N."/>
            <person name="Brown R.H."/>
            <person name="Butlin R.K."/>
            <person name="Caggese C."/>
            <person name="Calvi B.R."/>
            <person name="Bernardo de Carvalho A."/>
            <person name="Caspi A."/>
            <person name="Castrezana S."/>
            <person name="Celniker S.E."/>
            <person name="Chang J.L."/>
            <person name="Chapple C."/>
            <person name="Chatterji S."/>
            <person name="Chinwalla A."/>
            <person name="Civetta A."/>
            <person name="Clifton S.W."/>
            <person name="Comeron J.M."/>
            <person name="Costello J.C."/>
            <person name="Coyne J.A."/>
            <person name="Daub J."/>
            <person name="David R.G."/>
            <person name="Delcher A.L."/>
            <person name="Delehaunty K."/>
            <person name="Do C.B."/>
            <person name="Ebling H."/>
            <person name="Edwards K."/>
            <person name="Eickbush T."/>
            <person name="Evans J.D."/>
            <person name="Filipski A."/>
            <person name="Findeiss S."/>
            <person name="Freyhult E."/>
            <person name="Fulton L."/>
            <person name="Fulton R."/>
            <person name="Garcia A.C."/>
            <person name="Gardiner A."/>
            <person name="Garfield D.A."/>
            <person name="Garvin B.E."/>
            <person name="Gibson G."/>
            <person name="Gilbert D."/>
            <person name="Gnerre S."/>
            <person name="Godfrey J."/>
            <person name="Good R."/>
            <person name="Gotea V."/>
            <person name="Gravely B."/>
            <person name="Greenberg A.J."/>
            <person name="Griffiths-Jones S."/>
            <person name="Gross S."/>
            <person name="Guigo R."/>
            <person name="Gustafson E.A."/>
            <person name="Haerty W."/>
            <person name="Hahn M.W."/>
            <person name="Halligan D.L."/>
            <person name="Halpern A.L."/>
            <person name="Halter G.M."/>
            <person name="Han M.V."/>
            <person name="Heger A."/>
            <person name="Hillier L."/>
            <person name="Hinrichs A.S."/>
            <person name="Holmes I."/>
            <person name="Hoskins R.A."/>
            <person name="Hubisz M.J."/>
            <person name="Hultmark D."/>
            <person name="Huntley M.A."/>
            <person name="Jaffe D.B."/>
            <person name="Jagadeeshan S."/>
            <person name="Jeck W.R."/>
            <person name="Johnson J."/>
            <person name="Jones C.D."/>
            <person name="Jordan W.C."/>
            <person name="Karpen G.H."/>
            <person name="Kataoka E."/>
            <person name="Keightley P.D."/>
            <person name="Kheradpour P."/>
            <person name="Kirkness E.F."/>
            <person name="Koerich L.B."/>
            <person name="Kristiansen K."/>
            <person name="Kudrna D."/>
            <person name="Kulathinal R.J."/>
            <person name="Kumar S."/>
            <person name="Kwok R."/>
            <person name="Lander E."/>
            <person name="Langley C.H."/>
            <person name="Lapoint R."/>
            <person name="Lazzaro B.P."/>
            <person name="Lee S.J."/>
            <person name="Levesque L."/>
            <person name="Li R."/>
            <person name="Lin C.F."/>
            <person name="Lin M.F."/>
            <person name="Lindblad-Toh K."/>
            <person name="Llopart A."/>
            <person name="Long M."/>
            <person name="Low L."/>
            <person name="Lozovsky E."/>
            <person name="Lu J."/>
            <person name="Luo M."/>
            <person name="Machado C.A."/>
            <person name="Makalowski W."/>
            <person name="Marzo M."/>
            <person name="Matsuda M."/>
            <person name="Matzkin L."/>
            <person name="McAllister B."/>
            <person name="McBride C.S."/>
            <person name="McKernan B."/>
            <person name="McKernan K."/>
            <person name="Mendez-Lago M."/>
            <person name="Minx P."/>
            <person name="Mollenhauer M.U."/>
            <person name="Montooth K."/>
            <person name="Mount S.M."/>
            <person name="Mu X."/>
            <person name="Myers E."/>
            <person name="Negre B."/>
            <person name="Newfeld S."/>
            <person name="Nielsen R."/>
            <person name="Noor M.A."/>
            <person name="O'Grady P."/>
            <person name="Pachter L."/>
            <person name="Papaceit M."/>
            <person name="Parisi M.J."/>
            <person name="Parisi M."/>
            <person name="Parts L."/>
            <person name="Pedersen J.S."/>
            <person name="Pesole G."/>
            <person name="Phillippy A.M."/>
            <person name="Ponting C.P."/>
            <person name="Pop M."/>
            <person name="Porcelli D."/>
            <person name="Powell J.R."/>
            <person name="Prohaska S."/>
            <person name="Pruitt K."/>
            <person name="Puig M."/>
            <person name="Quesneville H."/>
            <person name="Ram K.R."/>
            <person name="Rand D."/>
            <person name="Rasmussen M.D."/>
            <person name="Reed L.K."/>
            <person name="Reenan R."/>
            <person name="Reily A."/>
            <person name="Remington K.A."/>
            <person name="Rieger T.T."/>
            <person name="Ritchie M.G."/>
            <person name="Robin C."/>
            <person name="Rogers Y.H."/>
            <person name="Rohde C."/>
            <person name="Rozas J."/>
            <person name="Rubenfield M.J."/>
            <person name="Ruiz A."/>
            <person name="Russo S."/>
            <person name="Salzberg S.L."/>
            <person name="Sanchez-Gracia A."/>
            <person name="Saranga D.J."/>
            <person name="Sato H."/>
            <person name="Schaeffer S.W."/>
            <person name="Schatz M.C."/>
            <person name="Schlenke T."/>
            <person name="Schwartz R."/>
            <person name="Segarra C."/>
            <person name="Singh R.S."/>
            <person name="Sirot L."/>
            <person name="Sirota M."/>
            <person name="Sisneros N.B."/>
            <person name="Smith C.D."/>
            <person name="Smith T.F."/>
            <person name="Spieth J."/>
            <person name="Stage D.E."/>
            <person name="Stark A."/>
            <person name="Stephan W."/>
            <person name="Strausberg R.L."/>
            <person name="Strempel S."/>
            <person name="Sturgill D."/>
            <person name="Sutton G."/>
            <person name="Sutton G.G."/>
            <person name="Tao W."/>
            <person name="Teichmann S."/>
            <person name="Tobari Y.N."/>
            <person name="Tomimura Y."/>
            <person name="Tsolas J.M."/>
            <person name="Valente V.L."/>
            <person name="Venter E."/>
            <person name="Venter J.C."/>
            <person name="Vicario S."/>
            <person name="Vieira F.G."/>
            <person name="Vilella A.J."/>
            <person name="Villasante A."/>
            <person name="Walenz B."/>
            <person name="Wang J."/>
            <person name="Wasserman M."/>
            <person name="Watts T."/>
            <person name="Wilson D."/>
            <person name="Wilson R.K."/>
            <person name="Wing R.A."/>
            <person name="Wolfner M.F."/>
            <person name="Wong A."/>
            <person name="Wong G.K."/>
            <person name="Wu C.I."/>
            <person name="Wu G."/>
            <person name="Yamamoto D."/>
            <person name="Yang H.P."/>
            <person name="Yang S.P."/>
            <person name="Yorke J.A."/>
            <person name="Yoshida K."/>
            <person name="Zdobnov E."/>
            <person name="Zhang P."/>
            <person name="Zhang Y."/>
            <person name="Zimin A.V."/>
            <person name="Baldwin J."/>
            <person name="Abdouelleil A."/>
            <person name="Abdulkadir J."/>
            <person name="Abebe A."/>
            <person name="Abera B."/>
            <person name="Abreu J."/>
            <person name="Acer S.C."/>
            <person name="Aftuck L."/>
            <person name="Alexander A."/>
            <person name="An P."/>
            <person name="Anderson E."/>
            <person name="Anderson S."/>
            <person name="Arachi H."/>
            <person name="Azer M."/>
            <person name="Bachantsang P."/>
            <person name="Barry A."/>
            <person name="Bayul T."/>
            <person name="Berlin A."/>
            <person name="Bessette D."/>
            <person name="Bloom T."/>
            <person name="Blye J."/>
            <person name="Boguslavskiy L."/>
            <person name="Bonnet C."/>
            <person name="Boukhgalter B."/>
            <person name="Bourzgui I."/>
            <person name="Brown A."/>
            <person name="Cahill P."/>
            <person name="Channer S."/>
            <person name="Cheshatsang Y."/>
            <person name="Chuda L."/>
            <person name="Citroen M."/>
            <person name="Collymore A."/>
            <person name="Cooke P."/>
            <person name="Costello M."/>
            <person name="D'Aco K."/>
            <person name="Daza R."/>
            <person name="De Haan G."/>
            <person name="DeGray S."/>
            <person name="DeMaso C."/>
            <person name="Dhargay N."/>
            <person name="Dooley K."/>
            <person name="Dooley E."/>
            <person name="Doricent M."/>
            <person name="Dorje P."/>
            <person name="Dorjee K."/>
            <person name="Dupes A."/>
            <person name="Elong R."/>
            <person name="Falk J."/>
            <person name="Farina A."/>
            <person name="Faro S."/>
            <person name="Ferguson D."/>
            <person name="Fisher S."/>
            <person name="Foley C.D."/>
            <person name="Franke A."/>
            <person name="Friedrich D."/>
            <person name="Gadbois L."/>
            <person name="Gearin G."/>
            <person name="Gearin C.R."/>
            <person name="Giannoukos G."/>
            <person name="Goode T."/>
            <person name="Graham J."/>
            <person name="Grandbois E."/>
            <person name="Grewal S."/>
            <person name="Gyaltsen K."/>
            <person name="Hafez N."/>
            <person name="Hagos B."/>
            <person name="Hall J."/>
            <person name="Henson C."/>
            <person name="Hollinger A."/>
            <person name="Honan T."/>
            <person name="Huard M.D."/>
            <person name="Hughes L."/>
            <person name="Hurhula B."/>
            <person name="Husby M.E."/>
            <person name="Kamat A."/>
            <person name="Kanga B."/>
            <person name="Kashin S."/>
            <person name="Khazanovich D."/>
            <person name="Kisner P."/>
            <person name="Lance K."/>
            <person name="Lara M."/>
            <person name="Lee W."/>
            <person name="Lennon N."/>
            <person name="Letendre F."/>
            <person name="LeVine R."/>
            <person name="Lipovsky A."/>
            <person name="Liu X."/>
            <person name="Liu J."/>
            <person name="Liu S."/>
            <person name="Lokyitsang T."/>
            <person name="Lokyitsang Y."/>
            <person name="Lubonja R."/>
            <person name="Lui A."/>
            <person name="MacDonald P."/>
            <person name="Magnisalis V."/>
            <person name="Maru K."/>
            <person name="Matthews C."/>
            <person name="McCusker W."/>
            <person name="McDonough S."/>
            <person name="Mehta T."/>
            <person name="Meldrim J."/>
            <person name="Meneus L."/>
            <person name="Mihai O."/>
            <person name="Mihalev A."/>
            <person name="Mihova T."/>
            <person name="Mittelman R."/>
            <person name="Mlenga V."/>
            <person name="Montmayeur A."/>
            <person name="Mulrain L."/>
            <person name="Navidi A."/>
            <person name="Naylor J."/>
            <person name="Negash T."/>
            <person name="Nguyen T."/>
            <person name="Nguyen N."/>
            <person name="Nicol R."/>
            <person name="Norbu C."/>
            <person name="Norbu N."/>
            <person name="Novod N."/>
            <person name="O'Neill B."/>
            <person name="Osman S."/>
            <person name="Markiewicz E."/>
            <person name="Oyono O.L."/>
            <person name="Patti C."/>
            <person name="Phunkhang P."/>
            <person name="Pierre F."/>
            <person name="Priest M."/>
            <person name="Raghuraman S."/>
            <person name="Rege F."/>
            <person name="Reyes R."/>
            <person name="Rise C."/>
            <person name="Rogov P."/>
            <person name="Ross K."/>
            <person name="Ryan E."/>
            <person name="Settipalli S."/>
            <person name="Shea T."/>
            <person name="Sherpa N."/>
            <person name="Shi L."/>
            <person name="Shih D."/>
            <person name="Sparrow T."/>
            <person name="Spaulding J."/>
            <person name="Stalker J."/>
            <person name="Stange-Thomann N."/>
            <person name="Stavropoulos S."/>
            <person name="Stone C."/>
            <person name="Strader C."/>
            <person name="Tesfaye S."/>
            <person name="Thomson T."/>
            <person name="Thoulutsang Y."/>
            <person name="Thoulutsang D."/>
            <person name="Topham K."/>
            <person name="Topping I."/>
            <person name="Tsamla T."/>
            <person name="Vassiliev H."/>
            <person name="Vo A."/>
            <person name="Wangchuk T."/>
            <person name="Wangdi T."/>
            <person name="Weiand M."/>
            <person name="Wilkinson J."/>
            <person name="Wilson A."/>
            <person name="Yadav S."/>
            <person name="Young G."/>
            <person name="Yu Q."/>
            <person name="Zembek L."/>
            <person name="Zhong D."/>
            <person name="Zimmer A."/>
            <person name="Zwirko Z."/>
            <person name="Jaffe D.B."/>
            <person name="Alvarez P."/>
            <person name="Brockman W."/>
            <person name="Butler J."/>
            <person name="Chin C."/>
            <person name="Gnerre S."/>
            <person name="Grabherr M."/>
            <person name="Kleber M."/>
            <person name="Mauceli E."/>
            <person name="MacCallum I."/>
        </authorList>
    </citation>
    <scope>NUCLEOTIDE SEQUENCE [LARGE SCALE GENOMIC DNA]</scope>
    <source>
        <strain evidence="5">Tucson 15081-1352.22</strain>
    </source>
</reference>
<organism evidence="4 5">
    <name type="scientific">Drosophila mojavensis</name>
    <name type="common">Fruit fly</name>
    <dbReference type="NCBI Taxonomy" id="7230"/>
    <lineage>
        <taxon>Eukaryota</taxon>
        <taxon>Metazoa</taxon>
        <taxon>Ecdysozoa</taxon>
        <taxon>Arthropoda</taxon>
        <taxon>Hexapoda</taxon>
        <taxon>Insecta</taxon>
        <taxon>Pterygota</taxon>
        <taxon>Neoptera</taxon>
        <taxon>Endopterygota</taxon>
        <taxon>Diptera</taxon>
        <taxon>Brachycera</taxon>
        <taxon>Muscomorpha</taxon>
        <taxon>Ephydroidea</taxon>
        <taxon>Drosophilidae</taxon>
        <taxon>Drosophila</taxon>
    </lineage>
</organism>
<dbReference type="SMR" id="B4L7V9"/>
<proteinExistence type="predicted"/>
<keyword evidence="5" id="KW-1185">Reference proteome</keyword>
<dbReference type="OMA" id="ERMKLMV"/>
<dbReference type="InParanoid" id="B4L7V9"/>
<dbReference type="Gene3D" id="3.30.1370.10">
    <property type="entry name" value="K Homology domain, type 1"/>
    <property type="match status" value="1"/>
</dbReference>
<feature type="region of interest" description="Disordered" evidence="2">
    <location>
        <begin position="1"/>
        <end position="52"/>
    </location>
</feature>
<dbReference type="OrthoDB" id="1932641at2759"/>
<dbReference type="eggNOG" id="KOG3273">
    <property type="taxonomic scope" value="Eukaryota"/>
</dbReference>
<dbReference type="InterPro" id="IPR036612">
    <property type="entry name" value="KH_dom_type_1_sf"/>
</dbReference>
<dbReference type="PANTHER" id="PTHR12826:SF13">
    <property type="entry name" value="RNA-BINDING PROTEIN PNO1"/>
    <property type="match status" value="1"/>
</dbReference>
<dbReference type="EMBL" id="CH933814">
    <property type="protein sequence ID" value="EDW05534.1"/>
    <property type="molecule type" value="Genomic_DNA"/>
</dbReference>
<sequence length="214" mass="24436">MKRKADETTADAGVQVEPTTEPVDNASSEVQVDHPTDSNDNNSSSPEEAPRPRRLRYDTVKVFVPSDKYDALRGHWLEIYVPLVERMKLMVHFNVRTRNVVLRVGPETPNLYSLVRGADFVKAFIYGFKIKDALELLHLDDLIIRTFEIPHVTMLSGEPLHSVFSLLSDTENTKLIVEKITKSRIVLLHDKIHILGSHKNIKRARRAIRNLILP</sequence>
<dbReference type="GO" id="GO:0005634">
    <property type="term" value="C:nucleus"/>
    <property type="evidence" value="ECO:0007669"/>
    <property type="project" value="TreeGrafter"/>
</dbReference>
<evidence type="ECO:0000259" key="3">
    <source>
        <dbReference type="Pfam" id="PF22891"/>
    </source>
</evidence>
<dbReference type="AlphaFoldDB" id="B4L7V9"/>
<name>B4L7V9_DROMO</name>
<feature type="domain" description="PNO1 second type I KH" evidence="3">
    <location>
        <begin position="172"/>
        <end position="212"/>
    </location>
</feature>
<dbReference type="KEGG" id="dmo:Dmoj_GI11041"/>
<dbReference type="Proteomes" id="UP000009192">
    <property type="component" value="Unassembled WGS sequence"/>
</dbReference>
<gene>
    <name evidence="4" type="primary">Dmoj\GI11041</name>
    <name evidence="4" type="ORF">Dmoj_GI11041</name>
</gene>
<accession>B4L7V9</accession>
<dbReference type="Pfam" id="PF22891">
    <property type="entry name" value="KH_PNO1_2nd"/>
    <property type="match status" value="1"/>
</dbReference>
<dbReference type="PANTHER" id="PTHR12826">
    <property type="entry name" value="RIBONUCLEASE Y"/>
    <property type="match status" value="1"/>
</dbReference>
<dbReference type="InterPro" id="IPR055211">
    <property type="entry name" value="KH_PNO1_2nd"/>
</dbReference>
<evidence type="ECO:0000256" key="2">
    <source>
        <dbReference type="SAM" id="MobiDB-lite"/>
    </source>
</evidence>